<organism evidence="1 2">
    <name type="scientific">Meloidogyne enterolobii</name>
    <name type="common">Root-knot nematode worm</name>
    <name type="synonym">Meloidogyne mayaguensis</name>
    <dbReference type="NCBI Taxonomy" id="390850"/>
    <lineage>
        <taxon>Eukaryota</taxon>
        <taxon>Metazoa</taxon>
        <taxon>Ecdysozoa</taxon>
        <taxon>Nematoda</taxon>
        <taxon>Chromadorea</taxon>
        <taxon>Rhabditida</taxon>
        <taxon>Tylenchina</taxon>
        <taxon>Tylenchomorpha</taxon>
        <taxon>Tylenchoidea</taxon>
        <taxon>Meloidogynidae</taxon>
        <taxon>Meloidogyninae</taxon>
        <taxon>Meloidogyne</taxon>
    </lineage>
</organism>
<keyword evidence="2" id="KW-1185">Reference proteome</keyword>
<evidence type="ECO:0000313" key="1">
    <source>
        <dbReference type="EMBL" id="CAK5070503.1"/>
    </source>
</evidence>
<accession>A0ACB0YZH2</accession>
<dbReference type="Proteomes" id="UP001497535">
    <property type="component" value="Unassembled WGS sequence"/>
</dbReference>
<sequence>MSSGIFWFGCKVPVPARDQKIRSDSGSCQNFSSGLSSSLKTQNREFSTPNPIENFWKLPYPKPGPTSFSTRHIPGLLFFSKNILLKFSNTNNKSTTKTNKPRRRRTINFIVFRNYRS</sequence>
<proteinExistence type="predicted"/>
<protein>
    <submittedName>
        <fullName evidence="1">Uncharacterized protein</fullName>
    </submittedName>
</protein>
<name>A0ACB0YZH2_MELEN</name>
<dbReference type="EMBL" id="CAVMJV010000021">
    <property type="protein sequence ID" value="CAK5070503.1"/>
    <property type="molecule type" value="Genomic_DNA"/>
</dbReference>
<reference evidence="1" key="1">
    <citation type="submission" date="2023-11" db="EMBL/GenBank/DDBJ databases">
        <authorList>
            <person name="Poullet M."/>
        </authorList>
    </citation>
    <scope>NUCLEOTIDE SEQUENCE</scope>
    <source>
        <strain evidence="1">E1834</strain>
    </source>
</reference>
<gene>
    <name evidence="1" type="ORF">MENTE1834_LOCUS18658</name>
</gene>
<comment type="caution">
    <text evidence="1">The sequence shown here is derived from an EMBL/GenBank/DDBJ whole genome shotgun (WGS) entry which is preliminary data.</text>
</comment>
<evidence type="ECO:0000313" key="2">
    <source>
        <dbReference type="Proteomes" id="UP001497535"/>
    </source>
</evidence>